<dbReference type="RefSeq" id="WP_189082809.1">
    <property type="nucleotide sequence ID" value="NZ_BMMX01000060.1"/>
</dbReference>
<reference evidence="5" key="2">
    <citation type="submission" date="2020-09" db="EMBL/GenBank/DDBJ databases">
        <authorList>
            <person name="Sun Q."/>
            <person name="Zhou Y."/>
        </authorList>
    </citation>
    <scope>NUCLEOTIDE SEQUENCE</scope>
    <source>
        <strain evidence="5">CGMCC 4.7299</strain>
    </source>
</reference>
<dbReference type="AlphaFoldDB" id="A0A8J3FSN4"/>
<keyword evidence="6" id="KW-1185">Reference proteome</keyword>
<dbReference type="EMBL" id="BMMX01000060">
    <property type="protein sequence ID" value="GGL18307.1"/>
    <property type="molecule type" value="Genomic_DNA"/>
</dbReference>
<accession>A0A8J3FSN4</accession>
<dbReference type="InterPro" id="IPR018062">
    <property type="entry name" value="HTH_AraC-typ_CS"/>
</dbReference>
<dbReference type="SMART" id="SM00342">
    <property type="entry name" value="HTH_ARAC"/>
    <property type="match status" value="1"/>
</dbReference>
<dbReference type="Pfam" id="PF14525">
    <property type="entry name" value="AraC_binding_2"/>
    <property type="match status" value="1"/>
</dbReference>
<dbReference type="InterPro" id="IPR035418">
    <property type="entry name" value="AraC-bd_2"/>
</dbReference>
<name>A0A8J3FSN4_9ACTN</name>
<gene>
    <name evidence="5" type="ORF">GCM10012284_61130</name>
</gene>
<organism evidence="5 6">
    <name type="scientific">Mangrovihabitans endophyticus</name>
    <dbReference type="NCBI Taxonomy" id="1751298"/>
    <lineage>
        <taxon>Bacteria</taxon>
        <taxon>Bacillati</taxon>
        <taxon>Actinomycetota</taxon>
        <taxon>Actinomycetes</taxon>
        <taxon>Micromonosporales</taxon>
        <taxon>Micromonosporaceae</taxon>
        <taxon>Mangrovihabitans</taxon>
    </lineage>
</organism>
<sequence length="334" mass="36016">MPDGSDRSPAAIGTKPDVARFTSLDLDHASAALNRYLYPLSIGIPDRNGTFSLDLEVIQLGPLTVAYVQFGASVRLIAPQLGDYHVTLPLAGPITARQAGHEVTAGPGSAVLFRPDGAVLTAHQAHQSALHVGVPATELEAELSAMLGRSVHGGIDLPPTLDLTAGPAQTWGRLVRLLHDELPDPASLIHQPPIADQLRHSVLTGLLLSTSHRYRDELAAPAPAGRPRAVRRAIEVIEDEPELPFTVSDLAAAAGTSVRSLQEGFRRHIGCTPMAYLQRVRLERVHQTLRRADPTRITVAAVAHRWGFAHLGRFASAYRERYGVTPSETLRRLG</sequence>
<reference evidence="5" key="1">
    <citation type="journal article" date="2014" name="Int. J. Syst. Evol. Microbiol.">
        <title>Complete genome sequence of Corynebacterium casei LMG S-19264T (=DSM 44701T), isolated from a smear-ripened cheese.</title>
        <authorList>
            <consortium name="US DOE Joint Genome Institute (JGI-PGF)"/>
            <person name="Walter F."/>
            <person name="Albersmeier A."/>
            <person name="Kalinowski J."/>
            <person name="Ruckert C."/>
        </authorList>
    </citation>
    <scope>NUCLEOTIDE SEQUENCE</scope>
    <source>
        <strain evidence="5">CGMCC 4.7299</strain>
    </source>
</reference>
<dbReference type="Pfam" id="PF12833">
    <property type="entry name" value="HTH_18"/>
    <property type="match status" value="1"/>
</dbReference>
<evidence type="ECO:0000256" key="2">
    <source>
        <dbReference type="ARBA" id="ARBA00023125"/>
    </source>
</evidence>
<dbReference type="PROSITE" id="PS01124">
    <property type="entry name" value="HTH_ARAC_FAMILY_2"/>
    <property type="match status" value="1"/>
</dbReference>
<dbReference type="InterPro" id="IPR050204">
    <property type="entry name" value="AraC_XylS_family_regulators"/>
</dbReference>
<dbReference type="PANTHER" id="PTHR46796:SF12">
    <property type="entry name" value="HTH-TYPE DNA-BINDING TRANSCRIPTIONAL ACTIVATOR EUTR"/>
    <property type="match status" value="1"/>
</dbReference>
<dbReference type="InterPro" id="IPR009057">
    <property type="entry name" value="Homeodomain-like_sf"/>
</dbReference>
<evidence type="ECO:0000313" key="6">
    <source>
        <dbReference type="Proteomes" id="UP000656042"/>
    </source>
</evidence>
<dbReference type="InterPro" id="IPR018060">
    <property type="entry name" value="HTH_AraC"/>
</dbReference>
<dbReference type="GO" id="GO:0003700">
    <property type="term" value="F:DNA-binding transcription factor activity"/>
    <property type="evidence" value="ECO:0007669"/>
    <property type="project" value="InterPro"/>
</dbReference>
<dbReference type="Proteomes" id="UP000656042">
    <property type="component" value="Unassembled WGS sequence"/>
</dbReference>
<keyword evidence="1" id="KW-0805">Transcription regulation</keyword>
<keyword evidence="3" id="KW-0804">Transcription</keyword>
<dbReference type="GO" id="GO:0043565">
    <property type="term" value="F:sequence-specific DNA binding"/>
    <property type="evidence" value="ECO:0007669"/>
    <property type="project" value="InterPro"/>
</dbReference>
<dbReference type="SUPFAM" id="SSF46689">
    <property type="entry name" value="Homeodomain-like"/>
    <property type="match status" value="2"/>
</dbReference>
<comment type="caution">
    <text evidence="5">The sequence shown here is derived from an EMBL/GenBank/DDBJ whole genome shotgun (WGS) entry which is preliminary data.</text>
</comment>
<feature type="domain" description="HTH araC/xylS-type" evidence="4">
    <location>
        <begin position="231"/>
        <end position="332"/>
    </location>
</feature>
<evidence type="ECO:0000259" key="4">
    <source>
        <dbReference type="PROSITE" id="PS01124"/>
    </source>
</evidence>
<protein>
    <submittedName>
        <fullName evidence="5">Transcriptional regulator</fullName>
    </submittedName>
</protein>
<proteinExistence type="predicted"/>
<dbReference type="PANTHER" id="PTHR46796">
    <property type="entry name" value="HTH-TYPE TRANSCRIPTIONAL ACTIVATOR RHAS-RELATED"/>
    <property type="match status" value="1"/>
</dbReference>
<dbReference type="Gene3D" id="1.10.10.60">
    <property type="entry name" value="Homeodomain-like"/>
    <property type="match status" value="1"/>
</dbReference>
<evidence type="ECO:0000256" key="3">
    <source>
        <dbReference type="ARBA" id="ARBA00023163"/>
    </source>
</evidence>
<evidence type="ECO:0000256" key="1">
    <source>
        <dbReference type="ARBA" id="ARBA00023015"/>
    </source>
</evidence>
<keyword evidence="2" id="KW-0238">DNA-binding</keyword>
<dbReference type="PROSITE" id="PS00041">
    <property type="entry name" value="HTH_ARAC_FAMILY_1"/>
    <property type="match status" value="1"/>
</dbReference>
<evidence type="ECO:0000313" key="5">
    <source>
        <dbReference type="EMBL" id="GGL18307.1"/>
    </source>
</evidence>